<dbReference type="EMBL" id="FPIB01000010">
    <property type="protein sequence ID" value="SFV90176.1"/>
    <property type="molecule type" value="Genomic_DNA"/>
</dbReference>
<proteinExistence type="predicted"/>
<reference evidence="1" key="1">
    <citation type="submission" date="2016-10" db="EMBL/GenBank/DDBJ databases">
        <authorList>
            <person name="de Groot N.N."/>
        </authorList>
    </citation>
    <scope>NUCLEOTIDE SEQUENCE</scope>
</reference>
<evidence type="ECO:0000313" key="1">
    <source>
        <dbReference type="EMBL" id="SFV90176.1"/>
    </source>
</evidence>
<sequence length="75" mass="8615">MNGYVADGARLNTMLGKRVFNHGRVTDAEVIDATGLTIIQLVTCWVFDTTNDFQKALNEWRESGEPMNYEEIQRY</sequence>
<dbReference type="AlphaFoldDB" id="A0A1W1E8T2"/>
<gene>
    <name evidence="1" type="ORF">MNB_SV-4-1292</name>
</gene>
<name>A0A1W1E8T2_9ZZZZ</name>
<accession>A0A1W1E8T2</accession>
<protein>
    <submittedName>
        <fullName evidence="1">Uncharacterized protein</fullName>
    </submittedName>
</protein>
<organism evidence="1">
    <name type="scientific">hydrothermal vent metagenome</name>
    <dbReference type="NCBI Taxonomy" id="652676"/>
    <lineage>
        <taxon>unclassified sequences</taxon>
        <taxon>metagenomes</taxon>
        <taxon>ecological metagenomes</taxon>
    </lineage>
</organism>